<protein>
    <recommendedName>
        <fullName evidence="4">AAA+ ATPase domain-containing protein</fullName>
    </recommendedName>
</protein>
<evidence type="ECO:0000259" key="4">
    <source>
        <dbReference type="SMART" id="SM00382"/>
    </source>
</evidence>
<evidence type="ECO:0000313" key="5">
    <source>
        <dbReference type="EMBL" id="AOY55857.1"/>
    </source>
</evidence>
<dbReference type="SUPFAM" id="SSF52540">
    <property type="entry name" value="P-loop containing nucleoside triphosphate hydrolases"/>
    <property type="match status" value="1"/>
</dbReference>
<gene>
    <name evidence="5" type="ORF">A4Z71_02385</name>
</gene>
<dbReference type="STRING" id="535712.A4Z71_02385"/>
<dbReference type="RefSeq" id="WP_070954369.1">
    <property type="nucleotide sequence ID" value="NZ_CP015208.1"/>
</dbReference>
<dbReference type="Gene3D" id="3.40.50.300">
    <property type="entry name" value="P-loop containing nucleotide triphosphate hydrolases"/>
    <property type="match status" value="1"/>
</dbReference>
<proteinExistence type="inferred from homology"/>
<accession>A0A1D9DYI1</accession>
<feature type="domain" description="AAA+ ATPase" evidence="4">
    <location>
        <begin position="216"/>
        <end position="404"/>
    </location>
</feature>
<comment type="similarity">
    <text evidence="1">Belongs to the Mg-chelatase subunits D/I family. ComM subfamily.</text>
</comment>
<sequence length="517" mass="54676">MTIAIANAVSLLGLNGQIVKVEAEVGSGLPSFSLVGLPDASLSEAKDRVKTAISNSGLEWPLRKVLINLAPASTKKHGSSFDLAIAVSVLASSGQIRQLDPYSIFLGELSLTGSVNRVSAVLPSLLAAKKLAITRAFVPEENFAEAKLVSDLEVIPIKNLLQIAAMLGAKNVSVPNYEPPLEQQVTKTSPSVLAPDMADVQGNSLAIWACTVAAAGGHHLLLVGPPGVGKTLIASRIPTILPPLTHDELLESIAIRSLAAKTLTAQWGRDLADLSRAFEAPHHSASAAALIGGGMANPVPGAISLAHNGVLFLDEAPEFAQNVLESLRQPLESGEVSIRRSNGSAIFPAKFQLVLAANPCPCGFALGGSQKCSCSASARTRYQAKLSGPLLDRVDIRFVMAQSSKTATEPAASSREIRERVIAARKISANRLAKYGLSLNSQIPPKLLRTNFRLDNQVAQKLNFALQRGTISQRGFDRCLRLAWTIADLNNHEQPTKDDLDGALLLRGSDQPLGVGI</sequence>
<dbReference type="InterPro" id="IPR025158">
    <property type="entry name" value="Mg_chelat-rel_C"/>
</dbReference>
<dbReference type="Pfam" id="PF13335">
    <property type="entry name" value="Mg_chelatase_C"/>
    <property type="match status" value="1"/>
</dbReference>
<dbReference type="GO" id="GO:0005524">
    <property type="term" value="F:ATP binding"/>
    <property type="evidence" value="ECO:0007669"/>
    <property type="project" value="UniProtKB-KW"/>
</dbReference>
<dbReference type="Gene3D" id="3.30.230.10">
    <property type="match status" value="1"/>
</dbReference>
<keyword evidence="2" id="KW-0547">Nucleotide-binding</keyword>
<dbReference type="NCBIfam" id="TIGR00368">
    <property type="entry name" value="YifB family Mg chelatase-like AAA ATPase"/>
    <property type="match status" value="1"/>
</dbReference>
<evidence type="ECO:0000256" key="1">
    <source>
        <dbReference type="ARBA" id="ARBA00006354"/>
    </source>
</evidence>
<dbReference type="PRINTS" id="PR01657">
    <property type="entry name" value="MCMFAMILY"/>
</dbReference>
<dbReference type="PANTHER" id="PTHR32039">
    <property type="entry name" value="MAGNESIUM-CHELATASE SUBUNIT CHLI"/>
    <property type="match status" value="1"/>
</dbReference>
<dbReference type="Pfam" id="PF01078">
    <property type="entry name" value="Mg_chelatase"/>
    <property type="match status" value="1"/>
</dbReference>
<evidence type="ECO:0000256" key="2">
    <source>
        <dbReference type="ARBA" id="ARBA00022741"/>
    </source>
</evidence>
<evidence type="ECO:0000256" key="3">
    <source>
        <dbReference type="ARBA" id="ARBA00022840"/>
    </source>
</evidence>
<keyword evidence="3" id="KW-0067">ATP-binding</keyword>
<dbReference type="PANTHER" id="PTHR32039:SF7">
    <property type="entry name" value="COMPETENCE PROTEIN COMM"/>
    <property type="match status" value="1"/>
</dbReference>
<dbReference type="InterPro" id="IPR004482">
    <property type="entry name" value="Mg_chelat-rel"/>
</dbReference>
<dbReference type="InterPro" id="IPR014721">
    <property type="entry name" value="Ribsml_uS5_D2-typ_fold_subgr"/>
</dbReference>
<dbReference type="InterPro" id="IPR020568">
    <property type="entry name" value="Ribosomal_Su5_D2-typ_SF"/>
</dbReference>
<dbReference type="OrthoDB" id="9813147at2"/>
<dbReference type="SMART" id="SM00382">
    <property type="entry name" value="AAA"/>
    <property type="match status" value="1"/>
</dbReference>
<dbReference type="InterPro" id="IPR045006">
    <property type="entry name" value="CHLI-like"/>
</dbReference>
<dbReference type="AlphaFoldDB" id="A0A1D9DYI1"/>
<dbReference type="Pfam" id="PF13541">
    <property type="entry name" value="ChlI"/>
    <property type="match status" value="1"/>
</dbReference>
<evidence type="ECO:0000313" key="6">
    <source>
        <dbReference type="Proteomes" id="UP000243784"/>
    </source>
</evidence>
<dbReference type="KEGG" id="rpla:A4Z71_02385"/>
<dbReference type="Proteomes" id="UP000243784">
    <property type="component" value="Chromosome"/>
</dbReference>
<dbReference type="EMBL" id="CP015208">
    <property type="protein sequence ID" value="AOY55857.1"/>
    <property type="molecule type" value="Genomic_DNA"/>
</dbReference>
<dbReference type="InterPro" id="IPR027417">
    <property type="entry name" value="P-loop_NTPase"/>
</dbReference>
<keyword evidence="6" id="KW-1185">Reference proteome</keyword>
<reference evidence="5 6" key="1">
    <citation type="journal article" date="2016" name="Biochim. Biophys. Acta">
        <title>Photochemical characterization of actinorhodopsin and its functional existence in the natural host.</title>
        <authorList>
            <person name="Nakamura S."/>
            <person name="Kikukawa T."/>
            <person name="Tamogami J."/>
            <person name="Kamiya M."/>
            <person name="Aizawa T."/>
            <person name="Hahn M.W."/>
            <person name="Ihara K."/>
            <person name="Kamo N."/>
            <person name="Demura M."/>
        </authorList>
    </citation>
    <scope>NUCLEOTIDE SEQUENCE [LARGE SCALE GENOMIC DNA]</scope>
    <source>
        <strain evidence="5 6">MWH-Dar1</strain>
    </source>
</reference>
<dbReference type="SUPFAM" id="SSF54211">
    <property type="entry name" value="Ribosomal protein S5 domain 2-like"/>
    <property type="match status" value="1"/>
</dbReference>
<organism evidence="5 6">
    <name type="scientific">Candidatus Rhodoluna planktonica</name>
    <dbReference type="NCBI Taxonomy" id="535712"/>
    <lineage>
        <taxon>Bacteria</taxon>
        <taxon>Bacillati</taxon>
        <taxon>Actinomycetota</taxon>
        <taxon>Actinomycetes</taxon>
        <taxon>Micrococcales</taxon>
        <taxon>Microbacteriaceae</taxon>
        <taxon>Luna cluster</taxon>
        <taxon>Luna-1 subcluster</taxon>
        <taxon>Rhodoluna</taxon>
    </lineage>
</organism>
<dbReference type="InterPro" id="IPR001208">
    <property type="entry name" value="MCM_dom"/>
</dbReference>
<dbReference type="InterPro" id="IPR000523">
    <property type="entry name" value="Mg_chelatse_chII-like_cat_dom"/>
</dbReference>
<dbReference type="GO" id="GO:0003677">
    <property type="term" value="F:DNA binding"/>
    <property type="evidence" value="ECO:0007669"/>
    <property type="project" value="InterPro"/>
</dbReference>
<name>A0A1D9DYI1_9MICO</name>
<dbReference type="InterPro" id="IPR003593">
    <property type="entry name" value="AAA+_ATPase"/>
</dbReference>